<keyword evidence="3" id="KW-0378">Hydrolase</keyword>
<dbReference type="PROSITE" id="PS00028">
    <property type="entry name" value="ZINC_FINGER_C2H2_1"/>
    <property type="match status" value="1"/>
</dbReference>
<dbReference type="FunFam" id="3.40.50.300:FF:001373">
    <property type="entry name" value="Helicase with zinc finger domain 2"/>
    <property type="match status" value="1"/>
</dbReference>
<dbReference type="PANTHER" id="PTHR43788:SF10">
    <property type="entry name" value="HELICASE WITH ZINC FINGER 2, TRANSCRIPTIONAL COACTIVATOR"/>
    <property type="match status" value="1"/>
</dbReference>
<keyword evidence="8" id="KW-1185">Reference proteome</keyword>
<keyword evidence="5" id="KW-0067">ATP-binding</keyword>
<dbReference type="GeneTree" id="ENSGT00940000160694"/>
<dbReference type="InterPro" id="IPR012340">
    <property type="entry name" value="NA-bd_OB-fold"/>
</dbReference>
<dbReference type="InterPro" id="IPR027417">
    <property type="entry name" value="P-loop_NTPase"/>
</dbReference>
<reference evidence="7" key="2">
    <citation type="submission" date="2025-09" db="UniProtKB">
        <authorList>
            <consortium name="Ensembl"/>
        </authorList>
    </citation>
    <scope>IDENTIFICATION</scope>
</reference>
<evidence type="ECO:0000256" key="4">
    <source>
        <dbReference type="ARBA" id="ARBA00022806"/>
    </source>
</evidence>
<dbReference type="SUPFAM" id="SSF57667">
    <property type="entry name" value="beta-beta-alpha zinc fingers"/>
    <property type="match status" value="1"/>
</dbReference>
<dbReference type="InterPro" id="IPR041677">
    <property type="entry name" value="DNA2/NAM7_AAA_11"/>
</dbReference>
<feature type="domain" description="C2H2-type" evidence="6">
    <location>
        <begin position="153"/>
        <end position="175"/>
    </location>
</feature>
<dbReference type="SMART" id="SM00955">
    <property type="entry name" value="RNB"/>
    <property type="match status" value="1"/>
</dbReference>
<dbReference type="Gene3D" id="3.30.160.60">
    <property type="entry name" value="Classic Zinc Finger"/>
    <property type="match status" value="1"/>
</dbReference>
<dbReference type="InterPro" id="IPR003593">
    <property type="entry name" value="AAA+_ATPase"/>
</dbReference>
<dbReference type="InterPro" id="IPR056787">
    <property type="entry name" value="OB_HELZ2"/>
</dbReference>
<protein>
    <submittedName>
        <fullName evidence="7">Helicase with zinc finger 2</fullName>
    </submittedName>
</protein>
<dbReference type="Pfam" id="PF13087">
    <property type="entry name" value="AAA_12"/>
    <property type="match status" value="2"/>
</dbReference>
<keyword evidence="4" id="KW-0347">Helicase</keyword>
<dbReference type="Pfam" id="PF13086">
    <property type="entry name" value="AAA_11"/>
    <property type="match status" value="3"/>
</dbReference>
<reference evidence="7" key="1">
    <citation type="submission" date="2025-08" db="UniProtKB">
        <authorList>
            <consortium name="Ensembl"/>
        </authorList>
    </citation>
    <scope>IDENTIFICATION</scope>
</reference>
<proteinExistence type="inferred from homology"/>
<dbReference type="SUPFAM" id="SSF52540">
    <property type="entry name" value="P-loop containing nucleoside triphosphate hydrolases"/>
    <property type="match status" value="2"/>
</dbReference>
<dbReference type="SUPFAM" id="SSF50249">
    <property type="entry name" value="Nucleic acid-binding proteins"/>
    <property type="match status" value="2"/>
</dbReference>
<dbReference type="InterPro" id="IPR047187">
    <property type="entry name" value="SF1_C_Upf1"/>
</dbReference>
<dbReference type="InterPro" id="IPR041679">
    <property type="entry name" value="DNA2/NAM7-like_C"/>
</dbReference>
<dbReference type="FunFam" id="3.40.50.300:FF:001313">
    <property type="entry name" value="Helicase with zinc finger domain 2"/>
    <property type="match status" value="1"/>
</dbReference>
<dbReference type="Pfam" id="PF00773">
    <property type="entry name" value="RNB"/>
    <property type="match status" value="1"/>
</dbReference>
<evidence type="ECO:0000259" key="6">
    <source>
        <dbReference type="PROSITE" id="PS00028"/>
    </source>
</evidence>
<evidence type="ECO:0000256" key="1">
    <source>
        <dbReference type="ARBA" id="ARBA00007913"/>
    </source>
</evidence>
<dbReference type="Pfam" id="PF25049">
    <property type="entry name" value="OB_HELZ2"/>
    <property type="match status" value="1"/>
</dbReference>
<dbReference type="GO" id="GO:0016787">
    <property type="term" value="F:hydrolase activity"/>
    <property type="evidence" value="ECO:0007669"/>
    <property type="project" value="UniProtKB-KW"/>
</dbReference>
<dbReference type="PANTHER" id="PTHR43788">
    <property type="entry name" value="DNA2/NAM7 HELICASE FAMILY MEMBER"/>
    <property type="match status" value="1"/>
</dbReference>
<dbReference type="InterPro" id="IPR050534">
    <property type="entry name" value="Coronavir_polyprotein_1ab"/>
</dbReference>
<dbReference type="GO" id="GO:0003723">
    <property type="term" value="F:RNA binding"/>
    <property type="evidence" value="ECO:0007669"/>
    <property type="project" value="InterPro"/>
</dbReference>
<dbReference type="InterPro" id="IPR001900">
    <property type="entry name" value="RNase_II/R"/>
</dbReference>
<keyword evidence="2" id="KW-0547">Nucleotide-binding</keyword>
<sequence length="2718" mass="310864">MARQGPIQPTVSRTVNLHVACSWCCKKENEITFSVISQDHPQCTGDILLARWEGSPEKLRHIKCPPAFPKPREYVPCWYFVEGCGCTFHGKRCAFARSSEEAAVWNFLKEKHLDYSQLINLVKRVQFLNQNKSPEHPPNQPMQPLVSSPQFHCKVCKKWFSSEERFMNHCSTPEHERMIFTDATVEWKHRDPPENVNQSYKICERPSTCVYGDNCTSAHSLEELMEWHMRDKNARKRKMKAAEEGLLSYQERLLQEYRESISEVLIMSESVPGVTVHCDKDLSVVSHWEDLPLKWTFKITSEMPLVQVALMKKESGTTFSFTCNSPEGPCTYATGERFWTPSGAVPPHPQHHPLRFQHVPGQCRLDSATMSWLNPQEAGVVVQSFEIPVYFSLSSTSTFSPGVYDQWLVFDFDQRPVLLQKLQVRVGEDMLPLPEEMPTSVRPLIQDLERWHRGNRFIIPCIVKTEEEEEELLKEYKPPQMNLQFNPKAEDHSPITRQNYRERMHNFLYREELALEEVVSRLSLQKNVSLTKGISGPAFGMKFAPDRELFAEVPVHFSLTPDTPEGYVLRRSVCSALVAPASAANQNNQVYEADIVRDASSENMMYLQLSKRCCHDMGLQSNMTCAMEVQFQISRLPLCEMHKAVDLLPEVEMVLPDMDQCCVPVHAVQYTRLNAKQQTAMSFILGESDGRRSVAPLLIYGPFGTGKTYTLATAAKELVRQPGNRVLICTHTNSSADLYVKDHFHPYVNAGNPQARPLRIKANKKGVVSSAAYDITVQYCHLSTDGQFLFPDKATVDQFKIVITTAAMARLFHDLKLPSGYFSHIMIDEASQMLECEALMPLSLAGKGTRVVLAGDHMQMGPRLFSPEEGQHHSHILLNRLFHHYKALKEHNVALSSRIIFNENYRSTKEIVEFVSTHFYVGKSDAIKASGAVPPHPQHHPLRFQHVHGQCRLDSTTMSWLNPQEAGVVVQVVKHLVEKWPSEWGNRERRTICVLSEGCQITFIRQELRKEKLGDVTVEHFENVQGKQFRVVVMSTIHTRDSLLSSDSAYLDFFNDARVLNTAMTRAQSQVIVVGDAVALCMFGRCTKIWKSYTGQCIGKGSMNPPHLTVDDIEKDVRVNAKFFKETEEDTRDTESIASEISDTEDPILKELLESKDVRITVTADGILDIFPSEKLRESSESPEYDRQPILSSAAPDSECLLLTNPHRFKRCVLIMERFNLSYARPLDDPTLCIKIKGRKNVGHSFHRDHVVVQILNDDHCFPEGRVLDVLQTEETSRLHVCTMDRYDLQLMVPINKAVSKIFTPMYKDKPNYVAVRTPDNDYRKPVKFVKINEVLKRESLFVVKVLKWQKTFKCPLGVVVEVLPKVTSLEAGLEVLDIEYQLNRTLPPSVQEEMNCMDINEGGQKRKDFCKYTTFTIDPEDSQDMDDAISVRDLGQRYEIGVHIADVASFVTMGSATDQYAQKLGVTFYCPGKEPEHMFPKCLSTKNFSLLPNCERRAISLMTEVDKSTDRIVSSQFYLSVICSDRKLSYEDAEKIIQSNSNKNLSCDTLEGCIAKACHFSEVLRKERKPADWCYKSPDEEIHMGNRSHKMVEELMVLFNSSVADWLLSIEKTKSLTPLRCQDKPSPVEVSHFKEKQRSLIPMSLHLSYHTNESESLDNSQNTVDTSNFCILSSWLEHLESAAHKGDIHKVIDIITTDNIHPQLLPVVTELTHLLCKARVLRSNSSAQSRVGHHDLQLDSYAWASSPIRRYVDVIVQRLLHAAVDDSNIKYTPTNIDWLSIEFSQKCMEQQDYEKKAQLLNTASQLSTQSLRKICFVVEVPQNSKMFSLRFPLNNTSLPKQMTIMYKDMQLIAQPEFDEESQCMILNWVRRIYSFNKNQSSFCSGHHTATETTFILADTWKDILSSIKAEEWENVLKLTKEIRSSIVNDDSKQPERLTSDGHYTDVSLKLKAGQTMEVQLGSDTERGLLVPVVQLLVVHPGFEICLEHVKNPVQCFSQFALQSTKKHYDSYMEYQKIWKPLCEMESASSAVAENDSIIFEDIVITFKKDSKCKNLVGFFRLPLETIKQWSIDCDLKNCFLCIRLRNQKQNVRPGKLSDHIDPMSYTWIAHGITTKITDEDESKILSYVQIYFRVNHLTFKNNLESIFKKDTRFTLELIPKLLPDVRKEVAICQLAQANLLVQNIAVGRETCFKSASKRWKSQMKKRLEDLPAPNESQKNAIQEALENQFTLIQGPPGTGKTVVGVYLVYWFFMLNKKKTEEESADRQKDMKKSCILYCGPSNKSVDVVAKQLVKFQHVLRPLRVYSEQMEMLEFPYPGSNLKLSRRAQREARPSNDLTSITLHHKIRKPGNPFSDQIRVFDDRIKRKEEITDVEVESYKILLNQARQFELENHDVILCTCTAASNPNFTMKLTLHQIIIDECAMATEPEAFIPLTIHKPKQIVLLGDHKQLRPILQNDLTRKLGMEKSLFERYVGNALMLDTQYRMQKSICEFPSNEFYNGQLITGIGHKPSMLMIKSRPTAILFGHVEGKEERLVVSTEQGNENSKANSEEAEHSVRIASLLISHSGIQPERIAILTPYNAQVAKIKEILSKRNITDVTVTTIVKSQGSEWRYVIMSTVCSCPQSEIETEPTRTWIVQKLGFVMDPNQVNVGITRAQEGLCILGNKNLLRCSALWRRLLDHYCRHDCVEDNAKDIWVQSRTVKKKNKSYKFSRQMK</sequence>
<dbReference type="GO" id="GO:0004540">
    <property type="term" value="F:RNA nuclease activity"/>
    <property type="evidence" value="ECO:0007669"/>
    <property type="project" value="InterPro"/>
</dbReference>
<evidence type="ECO:0000256" key="5">
    <source>
        <dbReference type="ARBA" id="ARBA00022840"/>
    </source>
</evidence>
<dbReference type="Proteomes" id="UP000261540">
    <property type="component" value="Unplaced"/>
</dbReference>
<comment type="similarity">
    <text evidence="1">Belongs to the DNA2/NAM7 helicase family.</text>
</comment>
<dbReference type="OrthoDB" id="2285229at2759"/>
<organism evidence="7 8">
    <name type="scientific">Paramormyrops kingsleyae</name>
    <dbReference type="NCBI Taxonomy" id="1676925"/>
    <lineage>
        <taxon>Eukaryota</taxon>
        <taxon>Metazoa</taxon>
        <taxon>Chordata</taxon>
        <taxon>Craniata</taxon>
        <taxon>Vertebrata</taxon>
        <taxon>Euteleostomi</taxon>
        <taxon>Actinopterygii</taxon>
        <taxon>Neopterygii</taxon>
        <taxon>Teleostei</taxon>
        <taxon>Osteoglossocephala</taxon>
        <taxon>Osteoglossomorpha</taxon>
        <taxon>Osteoglossiformes</taxon>
        <taxon>Mormyridae</taxon>
        <taxon>Paramormyrops</taxon>
    </lineage>
</organism>
<evidence type="ECO:0000256" key="2">
    <source>
        <dbReference type="ARBA" id="ARBA00022741"/>
    </source>
</evidence>
<dbReference type="GO" id="GO:0043139">
    <property type="term" value="F:5'-3' DNA helicase activity"/>
    <property type="evidence" value="ECO:0007669"/>
    <property type="project" value="TreeGrafter"/>
</dbReference>
<name>A0A3B3RT91_9TELE</name>
<dbReference type="Gene3D" id="3.40.50.300">
    <property type="entry name" value="P-loop containing nucleotide triphosphate hydrolases"/>
    <property type="match status" value="4"/>
</dbReference>
<dbReference type="CDD" id="cd18808">
    <property type="entry name" value="SF1_C_Upf1"/>
    <property type="match status" value="2"/>
</dbReference>
<dbReference type="Ensembl" id="ENSPKIT00000002365.1">
    <property type="protein sequence ID" value="ENSPKIP00000021724.1"/>
    <property type="gene ID" value="ENSPKIG00000005935.1"/>
</dbReference>
<dbReference type="InterPro" id="IPR013087">
    <property type="entry name" value="Znf_C2H2_type"/>
</dbReference>
<evidence type="ECO:0000313" key="7">
    <source>
        <dbReference type="Ensembl" id="ENSPKIP00000021724.1"/>
    </source>
</evidence>
<dbReference type="GO" id="GO:0005524">
    <property type="term" value="F:ATP binding"/>
    <property type="evidence" value="ECO:0007669"/>
    <property type="project" value="UniProtKB-KW"/>
</dbReference>
<accession>A0A3B3RT91</accession>
<evidence type="ECO:0000256" key="3">
    <source>
        <dbReference type="ARBA" id="ARBA00022801"/>
    </source>
</evidence>
<dbReference type="STRING" id="1676925.ENSPKIP00000021724"/>
<dbReference type="SMART" id="SM00382">
    <property type="entry name" value="AAA"/>
    <property type="match status" value="2"/>
</dbReference>
<dbReference type="InterPro" id="IPR036236">
    <property type="entry name" value="Znf_C2H2_sf"/>
</dbReference>
<evidence type="ECO:0000313" key="8">
    <source>
        <dbReference type="Proteomes" id="UP000261540"/>
    </source>
</evidence>